<protein>
    <submittedName>
        <fullName evidence="1">Uncharacterized protein</fullName>
    </submittedName>
</protein>
<dbReference type="Proteomes" id="UP000515220">
    <property type="component" value="Chromosome"/>
</dbReference>
<dbReference type="EMBL" id="AP023326">
    <property type="protein sequence ID" value="BCI68124.1"/>
    <property type="molecule type" value="Genomic_DNA"/>
</dbReference>
<organism evidence="1 2">
    <name type="scientific">Acetobacter aceti</name>
    <dbReference type="NCBI Taxonomy" id="435"/>
    <lineage>
        <taxon>Bacteria</taxon>
        <taxon>Pseudomonadati</taxon>
        <taxon>Pseudomonadota</taxon>
        <taxon>Alphaproteobacteria</taxon>
        <taxon>Acetobacterales</taxon>
        <taxon>Acetobacteraceae</taxon>
        <taxon>Acetobacter</taxon>
        <taxon>Acetobacter subgen. Acetobacter</taxon>
    </lineage>
</organism>
<proteinExistence type="predicted"/>
<dbReference type="AlphaFoldDB" id="A0A6S6PSP4"/>
<accession>A0A6S6PSP4</accession>
<evidence type="ECO:0000313" key="1">
    <source>
        <dbReference type="EMBL" id="BCI68124.1"/>
    </source>
</evidence>
<evidence type="ECO:0000313" key="2">
    <source>
        <dbReference type="Proteomes" id="UP000515220"/>
    </source>
</evidence>
<dbReference type="RefSeq" id="WP_185229880.1">
    <property type="nucleotide sequence ID" value="NZ_AP023326.1"/>
</dbReference>
<reference evidence="1 2" key="1">
    <citation type="submission" date="2020-07" db="EMBL/GenBank/DDBJ databases">
        <title>Complete Genome Sequence of an acetic acid bacterium, Acetobacter aceti JCM20276.</title>
        <authorList>
            <person name="Hirose Y."/>
            <person name="Mihara H."/>
        </authorList>
    </citation>
    <scope>NUCLEOTIDE SEQUENCE [LARGE SCALE GENOMIC DNA]</scope>
    <source>
        <strain evidence="1 2">JCM20276</strain>
    </source>
</reference>
<sequence>MNEATYDRQSREVIALSNKVSDISDLTKKLEAARDGLLAYYDAHADFDLGGDTEDALNKAIDDLEKMEVSTQGRIDEIQPGLTAHEYATEGVAA</sequence>
<name>A0A6S6PSP4_ACEAC</name>
<gene>
    <name evidence="1" type="ORF">AAJCM20276_27480</name>
</gene>